<dbReference type="EnsemblMetazoa" id="SMAR005964-RA">
    <property type="protein sequence ID" value="SMAR005964-PA"/>
    <property type="gene ID" value="SMAR005964"/>
</dbReference>
<dbReference type="Gene3D" id="6.20.50.20">
    <property type="match status" value="1"/>
</dbReference>
<dbReference type="Proteomes" id="UP000014500">
    <property type="component" value="Unassembled WGS sequence"/>
</dbReference>
<evidence type="ECO:0000256" key="8">
    <source>
        <dbReference type="ARBA" id="ARBA00038402"/>
    </source>
</evidence>
<dbReference type="Pfam" id="PF04032">
    <property type="entry name" value="Rpr2"/>
    <property type="match status" value="1"/>
</dbReference>
<keyword evidence="3" id="KW-0540">Nuclease</keyword>
<dbReference type="GO" id="GO:0005655">
    <property type="term" value="C:nucleolar ribonuclease P complex"/>
    <property type="evidence" value="ECO:0007669"/>
    <property type="project" value="TreeGrafter"/>
</dbReference>
<evidence type="ECO:0000313" key="11">
    <source>
        <dbReference type="Proteomes" id="UP000014500"/>
    </source>
</evidence>
<dbReference type="EMBL" id="JH431654">
    <property type="status" value="NOT_ANNOTATED_CDS"/>
    <property type="molecule type" value="Genomic_DNA"/>
</dbReference>
<evidence type="ECO:0000256" key="5">
    <source>
        <dbReference type="ARBA" id="ARBA00022759"/>
    </source>
</evidence>
<evidence type="ECO:0000256" key="3">
    <source>
        <dbReference type="ARBA" id="ARBA00022722"/>
    </source>
</evidence>
<dbReference type="STRING" id="126957.T1IXM5"/>
<evidence type="ECO:0000256" key="9">
    <source>
        <dbReference type="SAM" id="MobiDB-lite"/>
    </source>
</evidence>
<feature type="compositionally biased region" description="Polar residues" evidence="9">
    <location>
        <begin position="114"/>
        <end position="126"/>
    </location>
</feature>
<dbReference type="OMA" id="DPKHLLW"/>
<keyword evidence="7" id="KW-0862">Zinc</keyword>
<reference evidence="10" key="2">
    <citation type="submission" date="2015-02" db="UniProtKB">
        <authorList>
            <consortium name="EnsemblMetazoa"/>
        </authorList>
    </citation>
    <scope>IDENTIFICATION</scope>
</reference>
<dbReference type="GO" id="GO:0016787">
    <property type="term" value="F:hydrolase activity"/>
    <property type="evidence" value="ECO:0007669"/>
    <property type="project" value="UniProtKB-KW"/>
</dbReference>
<dbReference type="InterPro" id="IPR016432">
    <property type="entry name" value="RNP4"/>
</dbReference>
<dbReference type="InterPro" id="IPR007175">
    <property type="entry name" value="Rpr2/Snm1/Rpp21"/>
</dbReference>
<dbReference type="PANTHER" id="PTHR14742">
    <property type="entry name" value="RIBONUCLEASE P SUBUNIT P21"/>
    <property type="match status" value="1"/>
</dbReference>
<evidence type="ECO:0000256" key="6">
    <source>
        <dbReference type="ARBA" id="ARBA00022801"/>
    </source>
</evidence>
<dbReference type="PANTHER" id="PTHR14742:SF0">
    <property type="entry name" value="RIBONUCLEASE P PROTEIN SUBUNIT P21"/>
    <property type="match status" value="1"/>
</dbReference>
<dbReference type="GO" id="GO:0046872">
    <property type="term" value="F:metal ion binding"/>
    <property type="evidence" value="ECO:0007669"/>
    <property type="project" value="UniProtKB-KW"/>
</dbReference>
<evidence type="ECO:0000256" key="1">
    <source>
        <dbReference type="ARBA" id="ARBA00022490"/>
    </source>
</evidence>
<dbReference type="AlphaFoldDB" id="T1IXM5"/>
<dbReference type="HAMAP" id="MF_00757">
    <property type="entry name" value="RNase_P_4"/>
    <property type="match status" value="1"/>
</dbReference>
<evidence type="ECO:0000256" key="4">
    <source>
        <dbReference type="ARBA" id="ARBA00022723"/>
    </source>
</evidence>
<feature type="region of interest" description="Disordered" evidence="9">
    <location>
        <begin position="106"/>
        <end position="126"/>
    </location>
</feature>
<keyword evidence="4" id="KW-0479">Metal-binding</keyword>
<accession>T1IXM5</accession>
<keyword evidence="5" id="KW-0255">Endonuclease</keyword>
<sequence>MKKVKGNDVFDRINYLYQAANLAMKTTTPNNSLVEFYGSCIKKIAAKNVLKLDPSIKRNLCKKCNIILVPSVTLKVRLKGKREKHVVHTCLNCGFIKRYMERSKKSSKIEQTIKMDSNNPEENSTS</sequence>
<keyword evidence="2" id="KW-0819">tRNA processing</keyword>
<evidence type="ECO:0000256" key="7">
    <source>
        <dbReference type="ARBA" id="ARBA00022833"/>
    </source>
</evidence>
<protein>
    <submittedName>
        <fullName evidence="10">Uncharacterized protein</fullName>
    </submittedName>
</protein>
<keyword evidence="6" id="KW-0378">Hydrolase</keyword>
<proteinExistence type="inferred from homology"/>
<reference evidence="11" key="1">
    <citation type="submission" date="2011-05" db="EMBL/GenBank/DDBJ databases">
        <authorList>
            <person name="Richards S.R."/>
            <person name="Qu J."/>
            <person name="Jiang H."/>
            <person name="Jhangiani S.N."/>
            <person name="Agravi P."/>
            <person name="Goodspeed R."/>
            <person name="Gross S."/>
            <person name="Mandapat C."/>
            <person name="Jackson L."/>
            <person name="Mathew T."/>
            <person name="Pu L."/>
            <person name="Thornton R."/>
            <person name="Saada N."/>
            <person name="Wilczek-Boney K.B."/>
            <person name="Lee S."/>
            <person name="Kovar C."/>
            <person name="Wu Y."/>
            <person name="Scherer S.E."/>
            <person name="Worley K.C."/>
            <person name="Muzny D.M."/>
            <person name="Gibbs R."/>
        </authorList>
    </citation>
    <scope>NUCLEOTIDE SEQUENCE</scope>
    <source>
        <strain evidence="11">Brora</strain>
    </source>
</reference>
<dbReference type="GO" id="GO:0004519">
    <property type="term" value="F:endonuclease activity"/>
    <property type="evidence" value="ECO:0007669"/>
    <property type="project" value="UniProtKB-KW"/>
</dbReference>
<dbReference type="GO" id="GO:0001682">
    <property type="term" value="P:tRNA 5'-leader removal"/>
    <property type="evidence" value="ECO:0007669"/>
    <property type="project" value="InterPro"/>
</dbReference>
<dbReference type="HOGENOM" id="CLU_079140_4_0_1"/>
<dbReference type="eggNOG" id="KOG4394">
    <property type="taxonomic scope" value="Eukaryota"/>
</dbReference>
<evidence type="ECO:0000313" key="10">
    <source>
        <dbReference type="EnsemblMetazoa" id="SMAR005964-PA"/>
    </source>
</evidence>
<keyword evidence="11" id="KW-1185">Reference proteome</keyword>
<name>T1IXM5_STRMM</name>
<comment type="similarity">
    <text evidence="8">Belongs to the eukaryotic/archaeal RNase P protein component 4 family.</text>
</comment>
<dbReference type="PhylomeDB" id="T1IXM5"/>
<organism evidence="10 11">
    <name type="scientific">Strigamia maritima</name>
    <name type="common">European centipede</name>
    <name type="synonym">Geophilus maritimus</name>
    <dbReference type="NCBI Taxonomy" id="126957"/>
    <lineage>
        <taxon>Eukaryota</taxon>
        <taxon>Metazoa</taxon>
        <taxon>Ecdysozoa</taxon>
        <taxon>Arthropoda</taxon>
        <taxon>Myriapoda</taxon>
        <taxon>Chilopoda</taxon>
        <taxon>Pleurostigmophora</taxon>
        <taxon>Geophilomorpha</taxon>
        <taxon>Linotaeniidae</taxon>
        <taxon>Strigamia</taxon>
    </lineage>
</organism>
<evidence type="ECO:0000256" key="2">
    <source>
        <dbReference type="ARBA" id="ARBA00022694"/>
    </source>
</evidence>
<keyword evidence="1" id="KW-0963">Cytoplasm</keyword>